<feature type="compositionally biased region" description="Polar residues" evidence="15">
    <location>
        <begin position="43"/>
        <end position="52"/>
    </location>
</feature>
<keyword evidence="7 13" id="KW-0067">ATP-binding</keyword>
<evidence type="ECO:0000313" key="20">
    <source>
        <dbReference type="Proteomes" id="UP000294847"/>
    </source>
</evidence>
<dbReference type="Pfam" id="PF08264">
    <property type="entry name" value="Anticodon_1"/>
    <property type="match status" value="1"/>
</dbReference>
<sequence>MPVGQLSGVTFHLGIAFCRSKITSSPARPPAIGLHQDPPKNRLGSTQSTKGAQASPAGVAPTMGCGGAVWRWKHSIFKLWWRRVTLLTTYARRLHLAAEYFLPPPHRVARLWVATTHSTQIVTTSRLLSRALLVRPSPFIFRVATMATNSGRGNPIGSTKGPDDGTPPPLSQDTKSAIQETTSTGNPGTHAAGQDAGAAEAPAKVKTAKELEKERKKAEKQAKFEQKKAAAASKAAPAAGADKPKKEKAKKAEEPALPPYENDTPPGEKKRLRPLTDPHYTAYNPVAVESAWYDWWEKEGFFKPEFTKDGKVKDEGSFVIVHPPPNVTGALHMGHALGDSLQDLMIRYERMRGKTTLWVPGCDHAGIATQTVVEKMLWKREQKTRHDLGRPDFISKVWEWKGEYHEKINNALRKMGGSFDWSREAFTMDENSTAAVMEAFVRLHEEGIIYRANRLVNWCTQLNTAISNLEVENKEIAGRTLLDVPGYAKKVEFGVIVYFKYPLEGSDETITVATTRIETMLGDTGIAVHPDDERYKHVIGKNAVHPFIPGRKLPIVADKSVEMDFGTGAVKLTPAHDPNDFAMGQTHKLEFINILTDDGLMNENAGAYKGQKRFDVRYTIQDDLKKAGLYVDKKDNPMSLPMCERSKDIIEPIMKPQWWMRMREMADAAIGAVEDGSIKIRPQSSEKSFKHWMRNIQDWCISRQLWWGHQCPVYYAEIEGDENDRGANNRWFAGKTEQEAEEKAKKALGEKKFKLVRDDDVLDTWFSSGLWPFSTLGWPNNSAEDLQKLYPTSTLETGWDILTFWIARMIMLGMKLTGKVPFNEVYCHSLVRDSDGRKMSKSLGNVIDPLDVIKGINLDDLHAKLLVGNLASTEVEKATKYQKQAFPQGIPECGADALRFCMINYTTSGGDINFDIKVMHAFRRFSNKIWQASKYVLGKLENYPDFVPREKRTLGGSESLAEQWILHKMNQATKGINEALQEREFMKSSQLVYAYWYNQLCDVFIENSKALLQDGSPAEQESAMQTLYTALESALVLIHPFMPFVTEELWQRLPRRKGDTTPSLVVASYPQYDEALDNASAEIAYELVLDCSKGIRSLMAEYALKDEAQVFIQCYDDASVATARKELQSIKSLSGKGVTAVQVLEASAKRPAGCVVFPCGSTAAVFLHVKGRVDIDAEIAKAQKKLDRASGQIDRQKKVLNDPKYQEKVTAELQATEKKRLADMESEAEGFKATIKQFEDLKLE</sequence>
<dbReference type="EC" id="6.1.1.9" evidence="3"/>
<evidence type="ECO:0000256" key="3">
    <source>
        <dbReference type="ARBA" id="ARBA00013169"/>
    </source>
</evidence>
<dbReference type="Pfam" id="PF00133">
    <property type="entry name" value="tRNA-synt_1"/>
    <property type="match status" value="1"/>
</dbReference>
<dbReference type="PROSITE" id="PS00178">
    <property type="entry name" value="AA_TRNA_LIGASE_I"/>
    <property type="match status" value="1"/>
</dbReference>
<feature type="compositionally biased region" description="Basic and acidic residues" evidence="15">
    <location>
        <begin position="207"/>
        <end position="228"/>
    </location>
</feature>
<dbReference type="PANTHER" id="PTHR11946">
    <property type="entry name" value="VALYL-TRNA SYNTHETASES"/>
    <property type="match status" value="1"/>
</dbReference>
<dbReference type="Gene3D" id="3.40.50.620">
    <property type="entry name" value="HUPs"/>
    <property type="match status" value="2"/>
</dbReference>
<evidence type="ECO:0000256" key="9">
    <source>
        <dbReference type="ARBA" id="ARBA00023054"/>
    </source>
</evidence>
<dbReference type="CDD" id="cd00817">
    <property type="entry name" value="ValRS_core"/>
    <property type="match status" value="1"/>
</dbReference>
<dbReference type="FunFam" id="3.90.740.10:FF:000008">
    <property type="entry name" value="Valine--tRNA ligase, mitochondrial"/>
    <property type="match status" value="1"/>
</dbReference>
<dbReference type="PRINTS" id="PR00986">
    <property type="entry name" value="TRNASYNTHVAL"/>
</dbReference>
<dbReference type="InterPro" id="IPR002303">
    <property type="entry name" value="Valyl-tRNA_ligase"/>
</dbReference>
<name>A0A4P7NP39_PYROR</name>
<comment type="subcellular location">
    <subcellularLocation>
        <location evidence="1">Cytoplasm</location>
    </subcellularLocation>
</comment>
<feature type="compositionally biased region" description="Basic and acidic residues" evidence="15">
    <location>
        <begin position="242"/>
        <end position="254"/>
    </location>
</feature>
<evidence type="ECO:0000256" key="12">
    <source>
        <dbReference type="ARBA" id="ARBA00047552"/>
    </source>
</evidence>
<dbReference type="InterPro" id="IPR002300">
    <property type="entry name" value="aa-tRNA-synth_Ia"/>
</dbReference>
<feature type="domain" description="Aminoacyl-tRNA synthetase class Ia" evidence="16">
    <location>
        <begin position="292"/>
        <end position="915"/>
    </location>
</feature>
<dbReference type="FunFam" id="3.90.740.10:FF:000010">
    <property type="entry name" value="Valine--tRNA ligase"/>
    <property type="match status" value="1"/>
</dbReference>
<reference evidence="19 20" key="1">
    <citation type="journal article" date="2019" name="Mol. Biol. Evol.">
        <title>Blast fungal genomes show frequent chromosomal changes, gene gains and losses, and effector gene turnover.</title>
        <authorList>
            <person name="Gomez Luciano L.B."/>
            <person name="Jason Tsai I."/>
            <person name="Chuma I."/>
            <person name="Tosa Y."/>
            <person name="Chen Y.H."/>
            <person name="Li J.Y."/>
            <person name="Li M.Y."/>
            <person name="Jade Lu M.Y."/>
            <person name="Nakayashiki H."/>
            <person name="Li W.H."/>
        </authorList>
    </citation>
    <scope>NUCLEOTIDE SEQUENCE [LARGE SCALE GENOMIC DNA]</scope>
    <source>
        <strain evidence="19">MZ5-1-6</strain>
    </source>
</reference>
<feature type="domain" description="Methionyl/Valyl/Leucyl/Isoleucyl-tRNA synthetase anticodon-binding" evidence="17">
    <location>
        <begin position="962"/>
        <end position="1109"/>
    </location>
</feature>
<feature type="compositionally biased region" description="Low complexity" evidence="15">
    <location>
        <begin position="229"/>
        <end position="241"/>
    </location>
</feature>
<dbReference type="InterPro" id="IPR010978">
    <property type="entry name" value="tRNA-bd_arm"/>
</dbReference>
<dbReference type="CDD" id="cd07962">
    <property type="entry name" value="Anticodon_Ia_Val"/>
    <property type="match status" value="1"/>
</dbReference>
<dbReference type="InterPro" id="IPR019499">
    <property type="entry name" value="Val-tRNA_synth_tRNA-bd"/>
</dbReference>
<keyword evidence="4" id="KW-0963">Cytoplasm</keyword>
<dbReference type="InterPro" id="IPR013155">
    <property type="entry name" value="M/V/L/I-tRNA-synth_anticd-bd"/>
</dbReference>
<evidence type="ECO:0000256" key="11">
    <source>
        <dbReference type="ARBA" id="ARBA00029936"/>
    </source>
</evidence>
<dbReference type="FunFam" id="3.40.50.620:FF:000020">
    <property type="entry name" value="Valine--tRNA ligase, mitochondrial"/>
    <property type="match status" value="1"/>
</dbReference>
<dbReference type="HAMAP" id="MF_02004">
    <property type="entry name" value="Val_tRNA_synth_type1"/>
    <property type="match status" value="1"/>
</dbReference>
<dbReference type="InterPro" id="IPR009008">
    <property type="entry name" value="Val/Leu/Ile-tRNA-synth_edit"/>
</dbReference>
<feature type="coiled-coil region" evidence="14">
    <location>
        <begin position="1172"/>
        <end position="1241"/>
    </location>
</feature>
<dbReference type="AlphaFoldDB" id="A0A4P7NP39"/>
<dbReference type="NCBIfam" id="NF004349">
    <property type="entry name" value="PRK05729.1"/>
    <property type="match status" value="1"/>
</dbReference>
<dbReference type="Gene3D" id="1.10.287.380">
    <property type="entry name" value="Valyl-tRNA synthetase, C-terminal domain"/>
    <property type="match status" value="1"/>
</dbReference>
<feature type="region of interest" description="Disordered" evidence="15">
    <location>
        <begin position="150"/>
        <end position="278"/>
    </location>
</feature>
<keyword evidence="9 14" id="KW-0175">Coiled coil</keyword>
<dbReference type="Gene3D" id="3.90.740.10">
    <property type="entry name" value="Valyl/Leucyl/Isoleucyl-tRNA synthetase, editing domain"/>
    <property type="match status" value="1"/>
</dbReference>
<feature type="region of interest" description="Disordered" evidence="15">
    <location>
        <begin position="28"/>
        <end position="59"/>
    </location>
</feature>
<dbReference type="SUPFAM" id="SSF46589">
    <property type="entry name" value="tRNA-binding arm"/>
    <property type="match status" value="1"/>
</dbReference>
<evidence type="ECO:0000256" key="2">
    <source>
        <dbReference type="ARBA" id="ARBA00005594"/>
    </source>
</evidence>
<keyword evidence="6 13" id="KW-0547">Nucleotide-binding</keyword>
<keyword evidence="8 13" id="KW-0648">Protein biosynthesis</keyword>
<keyword evidence="10 13" id="KW-0030">Aminoacyl-tRNA synthetase</keyword>
<dbReference type="SUPFAM" id="SSF50677">
    <property type="entry name" value="ValRS/IleRS/LeuRS editing domain"/>
    <property type="match status" value="1"/>
</dbReference>
<evidence type="ECO:0000256" key="7">
    <source>
        <dbReference type="ARBA" id="ARBA00022840"/>
    </source>
</evidence>
<dbReference type="Proteomes" id="UP000294847">
    <property type="component" value="Chromosome 6"/>
</dbReference>
<dbReference type="PANTHER" id="PTHR11946:SF109">
    <property type="entry name" value="VALINE--TRNA LIGASE"/>
    <property type="match status" value="1"/>
</dbReference>
<dbReference type="GO" id="GO:0006438">
    <property type="term" value="P:valyl-tRNA aminoacylation"/>
    <property type="evidence" value="ECO:0007669"/>
    <property type="project" value="InterPro"/>
</dbReference>
<evidence type="ECO:0000256" key="5">
    <source>
        <dbReference type="ARBA" id="ARBA00022598"/>
    </source>
</evidence>
<dbReference type="SUPFAM" id="SSF52374">
    <property type="entry name" value="Nucleotidylyl transferase"/>
    <property type="match status" value="1"/>
</dbReference>
<evidence type="ECO:0000259" key="18">
    <source>
        <dbReference type="Pfam" id="PF10458"/>
    </source>
</evidence>
<comment type="catalytic activity">
    <reaction evidence="12">
        <text>tRNA(Val) + L-valine + ATP = L-valyl-tRNA(Val) + AMP + diphosphate</text>
        <dbReference type="Rhea" id="RHEA:10704"/>
        <dbReference type="Rhea" id="RHEA-COMP:9672"/>
        <dbReference type="Rhea" id="RHEA-COMP:9708"/>
        <dbReference type="ChEBI" id="CHEBI:30616"/>
        <dbReference type="ChEBI" id="CHEBI:33019"/>
        <dbReference type="ChEBI" id="CHEBI:57762"/>
        <dbReference type="ChEBI" id="CHEBI:78442"/>
        <dbReference type="ChEBI" id="CHEBI:78537"/>
        <dbReference type="ChEBI" id="CHEBI:456215"/>
        <dbReference type="EC" id="6.1.1.9"/>
    </reaction>
</comment>
<evidence type="ECO:0000256" key="13">
    <source>
        <dbReference type="RuleBase" id="RU363035"/>
    </source>
</evidence>
<dbReference type="InterPro" id="IPR009080">
    <property type="entry name" value="tRNAsynth_Ia_anticodon-bd"/>
</dbReference>
<evidence type="ECO:0000256" key="6">
    <source>
        <dbReference type="ARBA" id="ARBA00022741"/>
    </source>
</evidence>
<dbReference type="GO" id="GO:0002161">
    <property type="term" value="F:aminoacyl-tRNA deacylase activity"/>
    <property type="evidence" value="ECO:0007669"/>
    <property type="project" value="InterPro"/>
</dbReference>
<dbReference type="GO" id="GO:0005829">
    <property type="term" value="C:cytosol"/>
    <property type="evidence" value="ECO:0007669"/>
    <property type="project" value="TreeGrafter"/>
</dbReference>
<dbReference type="InterPro" id="IPR001412">
    <property type="entry name" value="aa-tRNA-synth_I_CS"/>
</dbReference>
<keyword evidence="5 13" id="KW-0436">Ligase</keyword>
<evidence type="ECO:0000256" key="1">
    <source>
        <dbReference type="ARBA" id="ARBA00004496"/>
    </source>
</evidence>
<proteinExistence type="inferred from homology"/>
<dbReference type="FunFam" id="3.40.50.620:FF:000078">
    <property type="entry name" value="Valine--tRNA ligase, mitochondrial"/>
    <property type="match status" value="1"/>
</dbReference>
<evidence type="ECO:0000256" key="8">
    <source>
        <dbReference type="ARBA" id="ARBA00022917"/>
    </source>
</evidence>
<dbReference type="Gene3D" id="1.10.730.10">
    <property type="entry name" value="Isoleucyl-tRNA Synthetase, Domain 1"/>
    <property type="match status" value="1"/>
</dbReference>
<comment type="similarity">
    <text evidence="2 13">Belongs to the class-I aminoacyl-tRNA synthetase family.</text>
</comment>
<dbReference type="NCBIfam" id="TIGR00422">
    <property type="entry name" value="valS"/>
    <property type="match status" value="1"/>
</dbReference>
<accession>A0A4P7NP39</accession>
<gene>
    <name evidence="19" type="ORF">PoMZ_05148</name>
</gene>
<evidence type="ECO:0000259" key="17">
    <source>
        <dbReference type="Pfam" id="PF08264"/>
    </source>
</evidence>
<feature type="domain" description="Valyl-tRNA synthetase tRNA-binding arm" evidence="18">
    <location>
        <begin position="1174"/>
        <end position="1237"/>
    </location>
</feature>
<evidence type="ECO:0000256" key="10">
    <source>
        <dbReference type="ARBA" id="ARBA00023146"/>
    </source>
</evidence>
<dbReference type="Pfam" id="PF10458">
    <property type="entry name" value="Val_tRNA-synt_C"/>
    <property type="match status" value="1"/>
</dbReference>
<evidence type="ECO:0000256" key="14">
    <source>
        <dbReference type="SAM" id="Coils"/>
    </source>
</evidence>
<dbReference type="FunFam" id="1.10.730.10:FF:000009">
    <property type="entry name" value="Valine--tRNA ligase, mitochondrial"/>
    <property type="match status" value="1"/>
</dbReference>
<dbReference type="GO" id="GO:0005524">
    <property type="term" value="F:ATP binding"/>
    <property type="evidence" value="ECO:0007669"/>
    <property type="project" value="UniProtKB-KW"/>
</dbReference>
<protein>
    <recommendedName>
        <fullName evidence="3">valine--tRNA ligase</fullName>
        <ecNumber evidence="3">6.1.1.9</ecNumber>
    </recommendedName>
    <alternativeName>
        <fullName evidence="11">Valyl-tRNA synthetase</fullName>
    </alternativeName>
</protein>
<dbReference type="InterPro" id="IPR033705">
    <property type="entry name" value="Anticodon_Ia_Val"/>
</dbReference>
<dbReference type="SUPFAM" id="SSF47323">
    <property type="entry name" value="Anticodon-binding domain of a subclass of class I aminoacyl-tRNA synthetases"/>
    <property type="match status" value="1"/>
</dbReference>
<feature type="compositionally biased region" description="Low complexity" evidence="15">
    <location>
        <begin position="188"/>
        <end position="202"/>
    </location>
</feature>
<organism evidence="19 20">
    <name type="scientific">Pyricularia oryzae</name>
    <name type="common">Rice blast fungus</name>
    <name type="synonym">Magnaporthe oryzae</name>
    <dbReference type="NCBI Taxonomy" id="318829"/>
    <lineage>
        <taxon>Eukaryota</taxon>
        <taxon>Fungi</taxon>
        <taxon>Dikarya</taxon>
        <taxon>Ascomycota</taxon>
        <taxon>Pezizomycotina</taxon>
        <taxon>Sordariomycetes</taxon>
        <taxon>Sordariomycetidae</taxon>
        <taxon>Magnaporthales</taxon>
        <taxon>Pyriculariaceae</taxon>
        <taxon>Pyricularia</taxon>
    </lineage>
</organism>
<dbReference type="InterPro" id="IPR037118">
    <property type="entry name" value="Val-tRNA_synth_C_sf"/>
</dbReference>
<evidence type="ECO:0000259" key="16">
    <source>
        <dbReference type="Pfam" id="PF00133"/>
    </source>
</evidence>
<evidence type="ECO:0000256" key="15">
    <source>
        <dbReference type="SAM" id="MobiDB-lite"/>
    </source>
</evidence>
<dbReference type="EMBL" id="CP034209">
    <property type="protein sequence ID" value="QBZ63466.1"/>
    <property type="molecule type" value="Genomic_DNA"/>
</dbReference>
<feature type="compositionally biased region" description="Polar residues" evidence="15">
    <location>
        <begin position="171"/>
        <end position="187"/>
    </location>
</feature>
<dbReference type="InterPro" id="IPR014729">
    <property type="entry name" value="Rossmann-like_a/b/a_fold"/>
</dbReference>
<dbReference type="GO" id="GO:0004832">
    <property type="term" value="F:valine-tRNA ligase activity"/>
    <property type="evidence" value="ECO:0007669"/>
    <property type="project" value="UniProtKB-EC"/>
</dbReference>
<evidence type="ECO:0000313" key="19">
    <source>
        <dbReference type="EMBL" id="QBZ63466.1"/>
    </source>
</evidence>
<evidence type="ECO:0000256" key="4">
    <source>
        <dbReference type="ARBA" id="ARBA00022490"/>
    </source>
</evidence>